<protein>
    <submittedName>
        <fullName evidence="2">Transposase, IS4 family</fullName>
    </submittedName>
</protein>
<dbReference type="PANTHER" id="PTHR30007">
    <property type="entry name" value="PHP DOMAIN PROTEIN"/>
    <property type="match status" value="1"/>
</dbReference>
<accession>A0A1G7DIQ3</accession>
<evidence type="ECO:0000259" key="1">
    <source>
        <dbReference type="Pfam" id="PF01609"/>
    </source>
</evidence>
<evidence type="ECO:0000313" key="2">
    <source>
        <dbReference type="EMBL" id="SDE51379.1"/>
    </source>
</evidence>
<feature type="domain" description="Transposase IS4-like" evidence="1">
    <location>
        <begin position="2"/>
        <end position="116"/>
    </location>
</feature>
<sequence>MALVDALGNLIRFVLLPGQRHDSIGIEPLITGLDFAALIGDKAFDNNWLRANLDERGAAAVIPSKADRAGRIPHDAEMYKWRHLVENFFCSLKAFRRIATRYEKTDASFAGLLSLVASFLASR</sequence>
<dbReference type="PANTHER" id="PTHR30007:SF1">
    <property type="entry name" value="BLR1914 PROTEIN"/>
    <property type="match status" value="1"/>
</dbReference>
<gene>
    <name evidence="2" type="ORF">SAMN05216337_10283</name>
</gene>
<dbReference type="InterPro" id="IPR002559">
    <property type="entry name" value="Transposase_11"/>
</dbReference>
<dbReference type="NCBIfam" id="NF033580">
    <property type="entry name" value="transpos_IS5_3"/>
    <property type="match status" value="1"/>
</dbReference>
<dbReference type="EMBL" id="FMZW01000028">
    <property type="protein sequence ID" value="SDE51379.1"/>
    <property type="molecule type" value="Genomic_DNA"/>
</dbReference>
<dbReference type="Pfam" id="PF01609">
    <property type="entry name" value="DDE_Tnp_1"/>
    <property type="match status" value="1"/>
</dbReference>
<organism evidence="2 3">
    <name type="scientific">Bradyrhizobium brasilense</name>
    <dbReference type="NCBI Taxonomy" id="1419277"/>
    <lineage>
        <taxon>Bacteria</taxon>
        <taxon>Pseudomonadati</taxon>
        <taxon>Pseudomonadota</taxon>
        <taxon>Alphaproteobacteria</taxon>
        <taxon>Hyphomicrobiales</taxon>
        <taxon>Nitrobacteraceae</taxon>
        <taxon>Bradyrhizobium</taxon>
    </lineage>
</organism>
<name>A0A1G7DIQ3_9BRAD</name>
<dbReference type="AlphaFoldDB" id="A0A1G7DIQ3"/>
<dbReference type="Proteomes" id="UP000199245">
    <property type="component" value="Unassembled WGS sequence"/>
</dbReference>
<reference evidence="2 3" key="1">
    <citation type="submission" date="2016-10" db="EMBL/GenBank/DDBJ databases">
        <authorList>
            <person name="de Groot N.N."/>
        </authorList>
    </citation>
    <scope>NUCLEOTIDE SEQUENCE [LARGE SCALE GENOMIC DNA]</scope>
    <source>
        <strain evidence="2 3">R5</strain>
    </source>
</reference>
<evidence type="ECO:0000313" key="3">
    <source>
        <dbReference type="Proteomes" id="UP000199245"/>
    </source>
</evidence>
<dbReference type="GO" id="GO:0006313">
    <property type="term" value="P:DNA transposition"/>
    <property type="evidence" value="ECO:0007669"/>
    <property type="project" value="InterPro"/>
</dbReference>
<dbReference type="GO" id="GO:0004803">
    <property type="term" value="F:transposase activity"/>
    <property type="evidence" value="ECO:0007669"/>
    <property type="project" value="InterPro"/>
</dbReference>
<dbReference type="GO" id="GO:0003677">
    <property type="term" value="F:DNA binding"/>
    <property type="evidence" value="ECO:0007669"/>
    <property type="project" value="InterPro"/>
</dbReference>
<proteinExistence type="predicted"/>